<dbReference type="InterPro" id="IPR024654">
    <property type="entry name" value="Calcineurin-like_PHP_lpxH"/>
</dbReference>
<organism evidence="2">
    <name type="scientific">CrAss-like virus sp. ctelJ1</name>
    <dbReference type="NCBI Taxonomy" id="2825838"/>
    <lineage>
        <taxon>Viruses</taxon>
        <taxon>Duplodnaviria</taxon>
        <taxon>Heunggongvirae</taxon>
        <taxon>Uroviricota</taxon>
        <taxon>Caudoviricetes</taxon>
        <taxon>Crassvirales</taxon>
    </lineage>
</organism>
<dbReference type="SUPFAM" id="SSF56300">
    <property type="entry name" value="Metallo-dependent phosphatases"/>
    <property type="match status" value="1"/>
</dbReference>
<dbReference type="GO" id="GO:0016787">
    <property type="term" value="F:hydrolase activity"/>
    <property type="evidence" value="ECO:0007669"/>
    <property type="project" value="InterPro"/>
</dbReference>
<reference evidence="2" key="1">
    <citation type="journal article" date="2021" name="Proc. Natl. Acad. Sci. U.S.A.">
        <title>A Catalog of Tens of Thousands of Viruses from Human Metagenomes Reveals Hidden Associations with Chronic Diseases.</title>
        <authorList>
            <person name="Tisza M.J."/>
            <person name="Buck C.B."/>
        </authorList>
    </citation>
    <scope>NUCLEOTIDE SEQUENCE</scope>
    <source>
        <strain evidence="2">CtelJ1</strain>
    </source>
</reference>
<evidence type="ECO:0000259" key="1">
    <source>
        <dbReference type="Pfam" id="PF12850"/>
    </source>
</evidence>
<accession>A0A8S5V2B6</accession>
<name>A0A8S5V2B6_9CAUD</name>
<evidence type="ECO:0000313" key="2">
    <source>
        <dbReference type="EMBL" id="DAG00861.1"/>
    </source>
</evidence>
<dbReference type="EMBL" id="BK016184">
    <property type="protein sequence ID" value="DAG00861.1"/>
    <property type="molecule type" value="Genomic_DNA"/>
</dbReference>
<protein>
    <submittedName>
        <fullName evidence="2">Metallophosphatase domain protein</fullName>
    </submittedName>
</protein>
<sequence length="201" mass="23289">MDYTKFAYVQEAARLRDRIDGKDPTKIFFTSDTHFGHGNVINFCKRPYENVAKMDNALIENWNATVGPADDVYHLGDFCFNGIQRWWELIGALNGRIHLILGNHDLKYIDKGILYMFCEVEHQKLLYLHDRMIYLNHVPFLSYGGDERGNIQLYGHVHSGPDSASRDLPRLEMCYKTQYDVGVDNNGYKPISLHDILCKIE</sequence>
<dbReference type="Pfam" id="PF12850">
    <property type="entry name" value="Metallophos_2"/>
    <property type="match status" value="1"/>
</dbReference>
<dbReference type="Gene3D" id="3.60.21.10">
    <property type="match status" value="1"/>
</dbReference>
<proteinExistence type="predicted"/>
<feature type="domain" description="Calcineurin-like phosphoesterase" evidence="1">
    <location>
        <begin position="26"/>
        <end position="159"/>
    </location>
</feature>
<dbReference type="InterPro" id="IPR029052">
    <property type="entry name" value="Metallo-depent_PP-like"/>
</dbReference>